<organism evidence="10 11">
    <name type="scientific">Gregarina niphandrodes</name>
    <name type="common">Septate eugregarine</name>
    <dbReference type="NCBI Taxonomy" id="110365"/>
    <lineage>
        <taxon>Eukaryota</taxon>
        <taxon>Sar</taxon>
        <taxon>Alveolata</taxon>
        <taxon>Apicomplexa</taxon>
        <taxon>Conoidasida</taxon>
        <taxon>Gregarinasina</taxon>
        <taxon>Eugregarinorida</taxon>
        <taxon>Gregarinidae</taxon>
        <taxon>Gregarina</taxon>
    </lineage>
</organism>
<accession>A0A023B5S5</accession>
<evidence type="ECO:0000256" key="7">
    <source>
        <dbReference type="ARBA" id="ARBA00023242"/>
    </source>
</evidence>
<dbReference type="EMBL" id="AFNH02000669">
    <property type="protein sequence ID" value="EZG61137.1"/>
    <property type="molecule type" value="Genomic_DNA"/>
</dbReference>
<dbReference type="SMART" id="SM00651">
    <property type="entry name" value="Sm"/>
    <property type="match status" value="1"/>
</dbReference>
<keyword evidence="4" id="KW-0747">Spliceosome</keyword>
<keyword evidence="3" id="KW-0507">mRNA processing</keyword>
<dbReference type="Gene3D" id="2.30.30.100">
    <property type="match status" value="1"/>
</dbReference>
<evidence type="ECO:0000256" key="3">
    <source>
        <dbReference type="ARBA" id="ARBA00022664"/>
    </source>
</evidence>
<evidence type="ECO:0000256" key="6">
    <source>
        <dbReference type="ARBA" id="ARBA00023187"/>
    </source>
</evidence>
<comment type="subcellular location">
    <subcellularLocation>
        <location evidence="1">Nucleus</location>
    </subcellularLocation>
</comment>
<dbReference type="GO" id="GO:0120114">
    <property type="term" value="C:Sm-like protein family complex"/>
    <property type="evidence" value="ECO:0007669"/>
    <property type="project" value="UniProtKB-ARBA"/>
</dbReference>
<dbReference type="PROSITE" id="PS51257">
    <property type="entry name" value="PROKAR_LIPOPROTEIN"/>
    <property type="match status" value="1"/>
</dbReference>
<keyword evidence="6" id="KW-0508">mRNA splicing</keyword>
<sequence length="114" mass="12723">MRNDQWNKRYFVLLSLNSPHLLATSCVLVEPLDLARLSLGDKIHVKCRGGRKLEGILHAYDPHLNLIIGPVAETLEEPYVDEKTGALKTRATTRLIDVLFVRGDGVILIAPVHC</sequence>
<dbReference type="RefSeq" id="XP_011130790.1">
    <property type="nucleotide sequence ID" value="XM_011132488.1"/>
</dbReference>
<comment type="similarity">
    <text evidence="2">Belongs to the snRNP Sm proteins family.</text>
</comment>
<dbReference type="InterPro" id="IPR010920">
    <property type="entry name" value="LSM_dom_sf"/>
</dbReference>
<comment type="caution">
    <text evidence="10">The sequence shown here is derived from an EMBL/GenBank/DDBJ whole genome shotgun (WGS) entry which is preliminary data.</text>
</comment>
<dbReference type="GO" id="GO:0003723">
    <property type="term" value="F:RNA binding"/>
    <property type="evidence" value="ECO:0007669"/>
    <property type="project" value="UniProtKB-KW"/>
</dbReference>
<feature type="domain" description="Sm" evidence="9">
    <location>
        <begin position="30"/>
        <end position="114"/>
    </location>
</feature>
<evidence type="ECO:0000313" key="10">
    <source>
        <dbReference type="EMBL" id="EZG61137.1"/>
    </source>
</evidence>
<keyword evidence="11" id="KW-1185">Reference proteome</keyword>
<protein>
    <submittedName>
        <fullName evidence="10">U6 snRNA-associated Sm-like protein LSm3</fullName>
    </submittedName>
</protein>
<dbReference type="InterPro" id="IPR034105">
    <property type="entry name" value="Lsm3"/>
</dbReference>
<dbReference type="OMA" id="FDSHCNI"/>
<dbReference type="VEuPathDB" id="CryptoDB:GNI_089400"/>
<evidence type="ECO:0000256" key="5">
    <source>
        <dbReference type="ARBA" id="ARBA00022884"/>
    </source>
</evidence>
<dbReference type="Pfam" id="PF01423">
    <property type="entry name" value="LSM"/>
    <property type="match status" value="1"/>
</dbReference>
<dbReference type="OrthoDB" id="29543at2759"/>
<dbReference type="PROSITE" id="PS52002">
    <property type="entry name" value="SM"/>
    <property type="match status" value="1"/>
</dbReference>
<keyword evidence="5" id="KW-0694">RNA-binding</keyword>
<evidence type="ECO:0000256" key="1">
    <source>
        <dbReference type="ARBA" id="ARBA00004123"/>
    </source>
</evidence>
<reference evidence="10" key="1">
    <citation type="submission" date="2013-12" db="EMBL/GenBank/DDBJ databases">
        <authorList>
            <person name="Omoto C.K."/>
            <person name="Sibley D."/>
            <person name="Venepally P."/>
            <person name="Hadjithomas M."/>
            <person name="Karamycheva S."/>
            <person name="Brunk B."/>
            <person name="Roos D."/>
            <person name="Caler E."/>
            <person name="Lorenzi H."/>
        </authorList>
    </citation>
    <scope>NUCLEOTIDE SEQUENCE</scope>
</reference>
<name>A0A023B5S5_GRENI</name>
<dbReference type="CDD" id="cd01730">
    <property type="entry name" value="LSm3"/>
    <property type="match status" value="1"/>
</dbReference>
<evidence type="ECO:0000256" key="4">
    <source>
        <dbReference type="ARBA" id="ARBA00022728"/>
    </source>
</evidence>
<dbReference type="GO" id="GO:0005681">
    <property type="term" value="C:spliceosomal complex"/>
    <property type="evidence" value="ECO:0007669"/>
    <property type="project" value="UniProtKB-KW"/>
</dbReference>
<gene>
    <name evidence="10" type="ORF">GNI_089400</name>
</gene>
<evidence type="ECO:0000313" key="11">
    <source>
        <dbReference type="Proteomes" id="UP000019763"/>
    </source>
</evidence>
<dbReference type="InterPro" id="IPR001163">
    <property type="entry name" value="Sm_dom_euk/arc"/>
</dbReference>
<dbReference type="GO" id="GO:0000398">
    <property type="term" value="P:mRNA splicing, via spliceosome"/>
    <property type="evidence" value="ECO:0007669"/>
    <property type="project" value="InterPro"/>
</dbReference>
<evidence type="ECO:0000259" key="9">
    <source>
        <dbReference type="PROSITE" id="PS52002"/>
    </source>
</evidence>
<dbReference type="SUPFAM" id="SSF50182">
    <property type="entry name" value="Sm-like ribonucleoproteins"/>
    <property type="match status" value="1"/>
</dbReference>
<dbReference type="Proteomes" id="UP000019763">
    <property type="component" value="Unassembled WGS sequence"/>
</dbReference>
<evidence type="ECO:0000256" key="8">
    <source>
        <dbReference type="ARBA" id="ARBA00023274"/>
    </source>
</evidence>
<dbReference type="AlphaFoldDB" id="A0A023B5S5"/>
<evidence type="ECO:0000256" key="2">
    <source>
        <dbReference type="ARBA" id="ARBA00006850"/>
    </source>
</evidence>
<dbReference type="eggNOG" id="KOG3460">
    <property type="taxonomic scope" value="Eukaryota"/>
</dbReference>
<keyword evidence="8" id="KW-0687">Ribonucleoprotein</keyword>
<dbReference type="GeneID" id="22913204"/>
<dbReference type="InterPro" id="IPR047575">
    <property type="entry name" value="Sm"/>
</dbReference>
<proteinExistence type="inferred from homology"/>
<dbReference type="InterPro" id="IPR040002">
    <property type="entry name" value="Sm-like_LSM3"/>
</dbReference>
<dbReference type="PANTHER" id="PTHR13110">
    <property type="entry name" value="U6 SNRNA-ASSOCIATED SM-LIKE PROTEIN LSM3"/>
    <property type="match status" value="1"/>
</dbReference>
<keyword evidence="7" id="KW-0539">Nucleus</keyword>